<reference evidence="8 9" key="1">
    <citation type="submission" date="2020-01" db="EMBL/GenBank/DDBJ databases">
        <title>Whole-genome sequence of Heliobacterium undosum DSM 13378.</title>
        <authorList>
            <person name="Kyndt J.A."/>
            <person name="Meyer T.E."/>
        </authorList>
    </citation>
    <scope>NUCLEOTIDE SEQUENCE [LARGE SCALE GENOMIC DNA]</scope>
    <source>
        <strain evidence="8 9">DSM 13378</strain>
    </source>
</reference>
<keyword evidence="3" id="KW-0408">Iron</keyword>
<dbReference type="Pfam" id="PF00355">
    <property type="entry name" value="Rieske"/>
    <property type="match status" value="1"/>
</dbReference>
<keyword evidence="1" id="KW-0001">2Fe-2S</keyword>
<dbReference type="InterPro" id="IPR036922">
    <property type="entry name" value="Rieske_2Fe-2S_sf"/>
</dbReference>
<dbReference type="OrthoDB" id="9767869at2"/>
<dbReference type="EMBL" id="WXEY01000004">
    <property type="protein sequence ID" value="MZP29313.1"/>
    <property type="molecule type" value="Genomic_DNA"/>
</dbReference>
<dbReference type="InterPro" id="IPR014349">
    <property type="entry name" value="Rieske_Fe-S_prot"/>
</dbReference>
<sequence>MDSNVSRRKFLGGIIAIPTLAALGAPLAAVGQYVYPPDSLLQPPAPKKIGTLADLKPMEALRFDYNDIPCMAIKVKDQVIAYTLKCTHLGCTVDVPKGSLEGKKLICPCHGGEFDPEGTNVGGPPPKPLVRLAVEVKENGDIIVKEGAA</sequence>
<comment type="caution">
    <text evidence="8">The sequence shown here is derived from an EMBL/GenBank/DDBJ whole genome shotgun (WGS) entry which is preliminary data.</text>
</comment>
<comment type="cofactor">
    <cofactor evidence="6">
        <name>[2Fe-2S] cluster</name>
        <dbReference type="ChEBI" id="CHEBI:190135"/>
    </cofactor>
</comment>
<evidence type="ECO:0000256" key="4">
    <source>
        <dbReference type="ARBA" id="ARBA00023014"/>
    </source>
</evidence>
<dbReference type="SUPFAM" id="SSF50022">
    <property type="entry name" value="ISP domain"/>
    <property type="match status" value="1"/>
</dbReference>
<gene>
    <name evidence="8" type="ORF">GTO91_06290</name>
</gene>
<evidence type="ECO:0000313" key="8">
    <source>
        <dbReference type="EMBL" id="MZP29313.1"/>
    </source>
</evidence>
<keyword evidence="5" id="KW-1015">Disulfide bond</keyword>
<dbReference type="GO" id="GO:0016705">
    <property type="term" value="F:oxidoreductase activity, acting on paired donors, with incorporation or reduction of molecular oxygen"/>
    <property type="evidence" value="ECO:0007669"/>
    <property type="project" value="UniProtKB-ARBA"/>
</dbReference>
<dbReference type="GO" id="GO:0051537">
    <property type="term" value="F:2 iron, 2 sulfur cluster binding"/>
    <property type="evidence" value="ECO:0007669"/>
    <property type="project" value="UniProtKB-KW"/>
</dbReference>
<evidence type="ECO:0000256" key="6">
    <source>
        <dbReference type="ARBA" id="ARBA00034078"/>
    </source>
</evidence>
<protein>
    <submittedName>
        <fullName evidence="8">Rieske 2Fe-2S domain-containing protein</fullName>
    </submittedName>
</protein>
<feature type="domain" description="Rieske" evidence="7">
    <location>
        <begin position="47"/>
        <end position="143"/>
    </location>
</feature>
<dbReference type="InterPro" id="IPR017941">
    <property type="entry name" value="Rieske_2Fe-2S"/>
</dbReference>
<evidence type="ECO:0000256" key="3">
    <source>
        <dbReference type="ARBA" id="ARBA00023004"/>
    </source>
</evidence>
<dbReference type="GO" id="GO:0046872">
    <property type="term" value="F:metal ion binding"/>
    <property type="evidence" value="ECO:0007669"/>
    <property type="project" value="UniProtKB-KW"/>
</dbReference>
<dbReference type="AlphaFoldDB" id="A0A845KZR8"/>
<accession>A0A845KZR8</accession>
<evidence type="ECO:0000256" key="5">
    <source>
        <dbReference type="ARBA" id="ARBA00023157"/>
    </source>
</evidence>
<keyword evidence="2" id="KW-0479">Metal-binding</keyword>
<dbReference type="CDD" id="cd03467">
    <property type="entry name" value="Rieske"/>
    <property type="match status" value="1"/>
</dbReference>
<dbReference type="PROSITE" id="PS51318">
    <property type="entry name" value="TAT"/>
    <property type="match status" value="1"/>
</dbReference>
<dbReference type="InterPro" id="IPR005805">
    <property type="entry name" value="Rieske_Fe-S_prot_C"/>
</dbReference>
<evidence type="ECO:0000313" key="9">
    <source>
        <dbReference type="Proteomes" id="UP000463470"/>
    </source>
</evidence>
<keyword evidence="9" id="KW-1185">Reference proteome</keyword>
<dbReference type="PROSITE" id="PS51296">
    <property type="entry name" value="RIESKE"/>
    <property type="match status" value="1"/>
</dbReference>
<dbReference type="PRINTS" id="PR00162">
    <property type="entry name" value="RIESKE"/>
</dbReference>
<dbReference type="GO" id="GO:0004497">
    <property type="term" value="F:monooxygenase activity"/>
    <property type="evidence" value="ECO:0007669"/>
    <property type="project" value="UniProtKB-ARBA"/>
</dbReference>
<evidence type="ECO:0000259" key="7">
    <source>
        <dbReference type="PROSITE" id="PS51296"/>
    </source>
</evidence>
<evidence type="ECO:0000256" key="2">
    <source>
        <dbReference type="ARBA" id="ARBA00022723"/>
    </source>
</evidence>
<name>A0A845KZR8_9FIRM</name>
<dbReference type="Proteomes" id="UP000463470">
    <property type="component" value="Unassembled WGS sequence"/>
</dbReference>
<proteinExistence type="predicted"/>
<dbReference type="PANTHER" id="PTHR10134">
    <property type="entry name" value="CYTOCHROME B-C1 COMPLEX SUBUNIT RIESKE, MITOCHONDRIAL"/>
    <property type="match status" value="1"/>
</dbReference>
<keyword evidence="4" id="KW-0411">Iron-sulfur</keyword>
<dbReference type="RefSeq" id="WP_161256495.1">
    <property type="nucleotide sequence ID" value="NZ_WXEY01000004.1"/>
</dbReference>
<organism evidence="8 9">
    <name type="scientific">Heliomicrobium undosum</name>
    <dbReference type="NCBI Taxonomy" id="121734"/>
    <lineage>
        <taxon>Bacteria</taxon>
        <taxon>Bacillati</taxon>
        <taxon>Bacillota</taxon>
        <taxon>Clostridia</taxon>
        <taxon>Eubacteriales</taxon>
        <taxon>Heliobacteriaceae</taxon>
        <taxon>Heliomicrobium</taxon>
    </lineage>
</organism>
<evidence type="ECO:0000256" key="1">
    <source>
        <dbReference type="ARBA" id="ARBA00022714"/>
    </source>
</evidence>
<dbReference type="Gene3D" id="2.102.10.10">
    <property type="entry name" value="Rieske [2Fe-2S] iron-sulphur domain"/>
    <property type="match status" value="1"/>
</dbReference>
<dbReference type="GO" id="GO:0016020">
    <property type="term" value="C:membrane"/>
    <property type="evidence" value="ECO:0007669"/>
    <property type="project" value="InterPro"/>
</dbReference>
<dbReference type="InterPro" id="IPR006311">
    <property type="entry name" value="TAT_signal"/>
</dbReference>